<dbReference type="InParanoid" id="B3RI24"/>
<dbReference type="EC" id="2.4.2.9" evidence="4"/>
<keyword evidence="6" id="KW-0328">Glycosyltransferase</keyword>
<evidence type="ECO:0000256" key="2">
    <source>
        <dbReference type="ARBA" id="ARBA00005180"/>
    </source>
</evidence>
<dbReference type="FunFam" id="3.40.50.2020:FF:000023">
    <property type="entry name" value="Probable uracil phosphoribosyltransferase"/>
    <property type="match status" value="1"/>
</dbReference>
<dbReference type="GO" id="GO:0005525">
    <property type="term" value="F:GTP binding"/>
    <property type="evidence" value="ECO:0007669"/>
    <property type="project" value="UniProtKB-KW"/>
</dbReference>
<protein>
    <recommendedName>
        <fullName evidence="4">uracil phosphoribosyltransferase</fullName>
        <ecNumber evidence="4">2.4.2.9</ecNumber>
    </recommendedName>
</protein>
<dbReference type="GO" id="GO:0008655">
    <property type="term" value="P:pyrimidine-containing compound salvage"/>
    <property type="evidence" value="ECO:0007669"/>
    <property type="project" value="UniProtKB-ARBA"/>
</dbReference>
<gene>
    <name evidence="11" type="ORF">TRIADDRAFT_19984</name>
</gene>
<evidence type="ECO:0000313" key="12">
    <source>
        <dbReference type="Proteomes" id="UP000009022"/>
    </source>
</evidence>
<dbReference type="CDD" id="cd06223">
    <property type="entry name" value="PRTases_typeI"/>
    <property type="match status" value="1"/>
</dbReference>
<evidence type="ECO:0000256" key="5">
    <source>
        <dbReference type="ARBA" id="ARBA00022533"/>
    </source>
</evidence>
<evidence type="ECO:0000313" key="11">
    <source>
        <dbReference type="EMBL" id="EDV28960.1"/>
    </source>
</evidence>
<comment type="pathway">
    <text evidence="2">Pyrimidine metabolism; UMP biosynthesis via salvage pathway; UMP from uracil: step 1/1.</text>
</comment>
<name>B3RI24_TRIAD</name>
<keyword evidence="5" id="KW-0021">Allosteric enzyme</keyword>
<dbReference type="InterPro" id="IPR000836">
    <property type="entry name" value="PRTase_dom"/>
</dbReference>
<keyword evidence="12" id="KW-1185">Reference proteome</keyword>
<dbReference type="HOGENOM" id="CLU_067096_2_0_1"/>
<keyword evidence="9" id="KW-0342">GTP-binding</keyword>
<proteinExistence type="inferred from homology"/>
<dbReference type="InterPro" id="IPR029057">
    <property type="entry name" value="PRTase-like"/>
</dbReference>
<keyword evidence="7" id="KW-0808">Transferase</keyword>
<feature type="domain" description="Phosphoribosyltransferase" evidence="10">
    <location>
        <begin position="23"/>
        <end position="222"/>
    </location>
</feature>
<dbReference type="PANTHER" id="PTHR11608">
    <property type="entry name" value="BIFUNCTIONAL PROTEIN PYRR"/>
    <property type="match status" value="1"/>
</dbReference>
<evidence type="ECO:0000256" key="8">
    <source>
        <dbReference type="ARBA" id="ARBA00022741"/>
    </source>
</evidence>
<evidence type="ECO:0000256" key="1">
    <source>
        <dbReference type="ARBA" id="ARBA00001946"/>
    </source>
</evidence>
<dbReference type="Pfam" id="PF14681">
    <property type="entry name" value="UPRTase"/>
    <property type="match status" value="1"/>
</dbReference>
<accession>B3RI24</accession>
<dbReference type="eggNOG" id="KOG4203">
    <property type="taxonomic scope" value="Eukaryota"/>
</dbReference>
<dbReference type="CTD" id="6750109"/>
<comment type="similarity">
    <text evidence="3">Belongs to the UPRTase family.</text>
</comment>
<sequence>MDENHNGNIHVLGDEPSLFSQFLVEVRDHKIQKDRVKFRRNIGRLGEIFAYHISQTLEYSHRRVTTPLGNVEMPSLINEPVIVSILRAGLPLHQGILNYFDNADNGFVSAYRKDRENQNGFEVKVEYIASPCLKDRVVILADPMLATGSSLLLAYDAICKLGPPAHIHLVSLIASKVGLQNITSKIPSSMLTIWLGAIDEVLDEKSYIVPGLGDAGDLAYGTKI</sequence>
<dbReference type="STRING" id="10228.B3RI24"/>
<dbReference type="SUPFAM" id="SSF53271">
    <property type="entry name" value="PRTase-like"/>
    <property type="match status" value="1"/>
</dbReference>
<dbReference type="AlphaFoldDB" id="B3RI24"/>
<dbReference type="Proteomes" id="UP000009022">
    <property type="component" value="Unassembled WGS sequence"/>
</dbReference>
<dbReference type="EMBL" id="DS985241">
    <property type="protein sequence ID" value="EDV28960.1"/>
    <property type="molecule type" value="Genomic_DNA"/>
</dbReference>
<organism evidence="11 12">
    <name type="scientific">Trichoplax adhaerens</name>
    <name type="common">Trichoplax reptans</name>
    <dbReference type="NCBI Taxonomy" id="10228"/>
    <lineage>
        <taxon>Eukaryota</taxon>
        <taxon>Metazoa</taxon>
        <taxon>Placozoa</taxon>
        <taxon>Uniplacotomia</taxon>
        <taxon>Trichoplacea</taxon>
        <taxon>Trichoplacidae</taxon>
        <taxon>Trichoplax</taxon>
    </lineage>
</organism>
<dbReference type="GeneID" id="6750109"/>
<dbReference type="KEGG" id="tad:TRIADDRAFT_19984"/>
<dbReference type="Gene3D" id="3.40.50.2020">
    <property type="match status" value="1"/>
</dbReference>
<dbReference type="OrthoDB" id="10257085at2759"/>
<keyword evidence="8" id="KW-0547">Nucleotide-binding</keyword>
<dbReference type="NCBIfam" id="NF001097">
    <property type="entry name" value="PRK00129.1"/>
    <property type="match status" value="1"/>
</dbReference>
<reference evidence="11 12" key="1">
    <citation type="journal article" date="2008" name="Nature">
        <title>The Trichoplax genome and the nature of placozoans.</title>
        <authorList>
            <person name="Srivastava M."/>
            <person name="Begovic E."/>
            <person name="Chapman J."/>
            <person name="Putnam N.H."/>
            <person name="Hellsten U."/>
            <person name="Kawashima T."/>
            <person name="Kuo A."/>
            <person name="Mitros T."/>
            <person name="Salamov A."/>
            <person name="Carpenter M.L."/>
            <person name="Signorovitch A.Y."/>
            <person name="Moreno M.A."/>
            <person name="Kamm K."/>
            <person name="Grimwood J."/>
            <person name="Schmutz J."/>
            <person name="Shapiro H."/>
            <person name="Grigoriev I.V."/>
            <person name="Buss L.W."/>
            <person name="Schierwater B."/>
            <person name="Dellaporta S.L."/>
            <person name="Rokhsar D.S."/>
        </authorList>
    </citation>
    <scope>NUCLEOTIDE SEQUENCE [LARGE SCALE GENOMIC DNA]</scope>
    <source>
        <strain evidence="11 12">Grell-BS-1999</strain>
    </source>
</reference>
<dbReference type="InterPro" id="IPR050137">
    <property type="entry name" value="PyrR_bifunctional"/>
</dbReference>
<dbReference type="GO" id="GO:0004845">
    <property type="term" value="F:uracil phosphoribosyltransferase activity"/>
    <property type="evidence" value="ECO:0007669"/>
    <property type="project" value="UniProtKB-EC"/>
</dbReference>
<comment type="cofactor">
    <cofactor evidence="1">
        <name>Mg(2+)</name>
        <dbReference type="ChEBI" id="CHEBI:18420"/>
    </cofactor>
</comment>
<evidence type="ECO:0000256" key="4">
    <source>
        <dbReference type="ARBA" id="ARBA00011894"/>
    </source>
</evidence>
<evidence type="ECO:0000256" key="6">
    <source>
        <dbReference type="ARBA" id="ARBA00022676"/>
    </source>
</evidence>
<evidence type="ECO:0000256" key="9">
    <source>
        <dbReference type="ARBA" id="ARBA00023134"/>
    </source>
</evidence>
<dbReference type="PANTHER" id="PTHR11608:SF0">
    <property type="entry name" value="BIFUNCTIONAL PROTEIN PYRR"/>
    <property type="match status" value="1"/>
</dbReference>
<evidence type="ECO:0000256" key="7">
    <source>
        <dbReference type="ARBA" id="ARBA00022679"/>
    </source>
</evidence>
<evidence type="ECO:0000259" key="10">
    <source>
        <dbReference type="Pfam" id="PF14681"/>
    </source>
</evidence>
<evidence type="ECO:0000256" key="3">
    <source>
        <dbReference type="ARBA" id="ARBA00009516"/>
    </source>
</evidence>
<dbReference type="PhylomeDB" id="B3RI24"/>
<dbReference type="RefSeq" id="XP_002108162.1">
    <property type="nucleotide sequence ID" value="XM_002108126.1"/>
</dbReference>